<dbReference type="SUPFAM" id="SSF88723">
    <property type="entry name" value="PIN domain-like"/>
    <property type="match status" value="1"/>
</dbReference>
<proteinExistence type="inferred from homology"/>
<dbReference type="GO" id="GO:0004518">
    <property type="term" value="F:nuclease activity"/>
    <property type="evidence" value="ECO:0007669"/>
    <property type="project" value="InterPro"/>
</dbReference>
<dbReference type="STRING" id="45357.A0A2V1B032"/>
<dbReference type="SMART" id="SM00485">
    <property type="entry name" value="XPGN"/>
    <property type="match status" value="1"/>
</dbReference>
<dbReference type="EMBL" id="PKFO01000011">
    <property type="protein sequence ID" value="PVH23667.1"/>
    <property type="molecule type" value="Genomic_DNA"/>
</dbReference>
<dbReference type="Gene3D" id="3.40.50.1010">
    <property type="entry name" value="5'-nuclease"/>
    <property type="match status" value="1"/>
</dbReference>
<dbReference type="OrthoDB" id="17262at2759"/>
<dbReference type="InterPro" id="IPR022039">
    <property type="entry name" value="MKT1_C"/>
</dbReference>
<dbReference type="Pfam" id="PF00752">
    <property type="entry name" value="XPG_N"/>
    <property type="match status" value="1"/>
</dbReference>
<dbReference type="Proteomes" id="UP000244309">
    <property type="component" value="Unassembled WGS sequence"/>
</dbReference>
<evidence type="ECO:0000259" key="3">
    <source>
        <dbReference type="SMART" id="SM00485"/>
    </source>
</evidence>
<accession>A0A2V1B032</accession>
<evidence type="ECO:0000313" key="5">
    <source>
        <dbReference type="Proteomes" id="UP000244309"/>
    </source>
</evidence>
<dbReference type="CDD" id="cd09858">
    <property type="entry name" value="PIN_MKT1"/>
    <property type="match status" value="1"/>
</dbReference>
<dbReference type="GO" id="GO:0003730">
    <property type="term" value="F:mRNA 3'-UTR binding"/>
    <property type="evidence" value="ECO:0007669"/>
    <property type="project" value="TreeGrafter"/>
</dbReference>
<sequence>MPITSLESFLFERKLVNVSSVEILQNSTLGIDVEHYLGRIYTYKKEQLLLGIGGVPVSLKAYIESDLAVFKEYNIRPLFVFPGLSIHKSQSSSTHELTDAEKHRESTWSRLYAKLSSSSVNTSTHLNESFRLHNDSISPRPMTNDLIKYFIEYGIDFLVAPNDPSHQLSYLYHSEVIDCIYGSTDLLLTQIDKFILGMEFLSKDFRFVDKQKVLTDLNLTERQLCDVSIVSGCSVQPSTFSTLPPMPKHNPVSPFQQMTQFKYALDLMYQYKSFNNDTNLYNYVSAFNDEALLQTYLKGNAAVKYMPVMDQNGDVGLYISDMAQLQSFASLNVFQEDLNDVSDNGNTIGERDKICVPNEVHEVVSQRLPSEIYFYLSIGLLPTRILEAITLNELHIRPPLEGGQSEGYKKLVSSNFADNAFDAQLNLVTQLLARYYQVKRVPVKYWFSEEPHFLNSRRSIPLSTDLTRFKIASSENKFSIASFFKDCTGFNEGSKPEIELIKMSDLISTSMLRALYLLDLSQPHLSIAKIILGILKGLLSKHPDLKNDTLEDIILTIVLVRLQFFDFFSLDKNYQSVPSVFKSGSQSTSQLSSNTKAQIALISRGPISRSLLSFRSHHQFVRQILGDFVRTSLVDLITRSQGLKLSFESKDDWYSLVDQLPFFSDASNTLLGVVCEIYLEGCSSLSLSGVSNEECSQRSLQHLLNNVMQNTNPAFNINLASSNSITAEQMVSDLQVGSEFWSYFVSAMEIGNQFILINALEFTKRSVEHHVLAYLSLDS</sequence>
<dbReference type="Pfam" id="PF12246">
    <property type="entry name" value="MKT1_C"/>
    <property type="match status" value="1"/>
</dbReference>
<dbReference type="InterPro" id="IPR022040">
    <property type="entry name" value="MKT1_N"/>
</dbReference>
<comment type="caution">
    <text evidence="4">The sequence shown here is derived from an EMBL/GenBank/DDBJ whole genome shotgun (WGS) entry which is preliminary data.</text>
</comment>
<name>A0A2V1B032_9ASCO</name>
<evidence type="ECO:0000256" key="2">
    <source>
        <dbReference type="ARBA" id="ARBA00024023"/>
    </source>
</evidence>
<keyword evidence="1" id="KW-0810">Translation regulation</keyword>
<dbReference type="GeneID" id="37009289"/>
<dbReference type="GO" id="GO:0006417">
    <property type="term" value="P:regulation of translation"/>
    <property type="evidence" value="ECO:0007669"/>
    <property type="project" value="UniProtKB-KW"/>
</dbReference>
<feature type="domain" description="XPG N-terminal" evidence="3">
    <location>
        <begin position="1"/>
        <end position="106"/>
    </location>
</feature>
<organism evidence="4 5">
    <name type="scientific">Candidozyma haemuli</name>
    <dbReference type="NCBI Taxonomy" id="45357"/>
    <lineage>
        <taxon>Eukaryota</taxon>
        <taxon>Fungi</taxon>
        <taxon>Dikarya</taxon>
        <taxon>Ascomycota</taxon>
        <taxon>Saccharomycotina</taxon>
        <taxon>Pichiomycetes</taxon>
        <taxon>Metschnikowiaceae</taxon>
        <taxon>Candidozyma</taxon>
    </lineage>
</organism>
<dbReference type="InterPro" id="IPR006084">
    <property type="entry name" value="XPG/Rad2"/>
</dbReference>
<dbReference type="AlphaFoldDB" id="A0A2V1B032"/>
<dbReference type="InterPro" id="IPR029060">
    <property type="entry name" value="PIN-like_dom_sf"/>
</dbReference>
<dbReference type="RefSeq" id="XP_025344607.1">
    <property type="nucleotide sequence ID" value="XM_025487591.1"/>
</dbReference>
<gene>
    <name evidence="4" type="ORF">CXQ85_003959</name>
</gene>
<dbReference type="PANTHER" id="PTHR11081">
    <property type="entry name" value="FLAP ENDONUCLEASE FAMILY MEMBER"/>
    <property type="match status" value="1"/>
</dbReference>
<dbReference type="VEuPathDB" id="FungiDB:CXQ85_003959"/>
<dbReference type="PANTHER" id="PTHR11081:SF32">
    <property type="entry name" value="POST-TRANSCRIPTIONAL REGULATOR MKT1"/>
    <property type="match status" value="1"/>
</dbReference>
<protein>
    <recommendedName>
        <fullName evidence="3">XPG N-terminal domain-containing protein</fullName>
    </recommendedName>
</protein>
<comment type="similarity">
    <text evidence="2">Belongs to the XPG/RAD2 endonuclease family.</text>
</comment>
<reference evidence="4 5" key="1">
    <citation type="submission" date="2017-12" db="EMBL/GenBank/DDBJ databases">
        <title>Genome Sequence of a Multidrug-Resistant Candida haemulonii Isolate from a Patient with Chronic Leg Ulcers in Israel.</title>
        <authorList>
            <person name="Chow N.A."/>
            <person name="Gade L."/>
            <person name="Batra D."/>
            <person name="Rowe L.A."/>
            <person name="Ben-Ami R."/>
            <person name="Loparev V.N."/>
            <person name="Litvintseva A.P."/>
        </authorList>
    </citation>
    <scope>NUCLEOTIDE SEQUENCE [LARGE SCALE GENOMIC DNA]</scope>
    <source>
        <strain evidence="4 5">B11899</strain>
    </source>
</reference>
<dbReference type="InterPro" id="IPR006085">
    <property type="entry name" value="XPG_DNA_repair_N"/>
</dbReference>
<evidence type="ECO:0000256" key="1">
    <source>
        <dbReference type="ARBA" id="ARBA00022845"/>
    </source>
</evidence>
<keyword evidence="5" id="KW-1185">Reference proteome</keyword>
<dbReference type="Pfam" id="PF12247">
    <property type="entry name" value="MKT1_N"/>
    <property type="match status" value="1"/>
</dbReference>
<evidence type="ECO:0000313" key="4">
    <source>
        <dbReference type="EMBL" id="PVH23667.1"/>
    </source>
</evidence>